<dbReference type="SUPFAM" id="SSF52540">
    <property type="entry name" value="P-loop containing nucleoside triphosphate hydrolases"/>
    <property type="match status" value="1"/>
</dbReference>
<evidence type="ECO:0000313" key="6">
    <source>
        <dbReference type="EMBL" id="RHW20191.1"/>
    </source>
</evidence>
<evidence type="ECO:0000256" key="3">
    <source>
        <dbReference type="ARBA" id="ARBA00022741"/>
    </source>
</evidence>
<protein>
    <recommendedName>
        <fullName evidence="5">ABC transporter domain-containing protein</fullName>
    </recommendedName>
</protein>
<dbReference type="CDD" id="cd03220">
    <property type="entry name" value="ABC_KpsT_Wzt"/>
    <property type="match status" value="1"/>
</dbReference>
<evidence type="ECO:0000256" key="4">
    <source>
        <dbReference type="ARBA" id="ARBA00022840"/>
    </source>
</evidence>
<dbReference type="GO" id="GO:0140359">
    <property type="term" value="F:ABC-type transporter activity"/>
    <property type="evidence" value="ECO:0007669"/>
    <property type="project" value="InterPro"/>
</dbReference>
<evidence type="ECO:0000259" key="5">
    <source>
        <dbReference type="PROSITE" id="PS50893"/>
    </source>
</evidence>
<dbReference type="InterPro" id="IPR003439">
    <property type="entry name" value="ABC_transporter-like_ATP-bd"/>
</dbReference>
<evidence type="ECO:0000256" key="1">
    <source>
        <dbReference type="ARBA" id="ARBA00005417"/>
    </source>
</evidence>
<organism evidence="6 7">
    <name type="scientific">Pseudomonas jilinensis</name>
    <dbReference type="NCBI Taxonomy" id="2078689"/>
    <lineage>
        <taxon>Bacteria</taxon>
        <taxon>Pseudomonadati</taxon>
        <taxon>Pseudomonadota</taxon>
        <taxon>Gammaproteobacteria</taxon>
        <taxon>Pseudomonadales</taxon>
        <taxon>Pseudomonadaceae</taxon>
        <taxon>Pseudomonas</taxon>
    </lineage>
</organism>
<dbReference type="PANTHER" id="PTHR46743">
    <property type="entry name" value="TEICHOIC ACIDS EXPORT ATP-BINDING PROTEIN TAGH"/>
    <property type="match status" value="1"/>
</dbReference>
<feature type="domain" description="ABC transporter" evidence="5">
    <location>
        <begin position="445"/>
        <end position="665"/>
    </location>
</feature>
<evidence type="ECO:0000313" key="7">
    <source>
        <dbReference type="Proteomes" id="UP000265745"/>
    </source>
</evidence>
<dbReference type="PANTHER" id="PTHR46743:SF2">
    <property type="entry name" value="TEICHOIC ACIDS EXPORT ATP-BINDING PROTEIN TAGH"/>
    <property type="match status" value="1"/>
</dbReference>
<evidence type="ECO:0000256" key="2">
    <source>
        <dbReference type="ARBA" id="ARBA00022448"/>
    </source>
</evidence>
<keyword evidence="2" id="KW-0813">Transport</keyword>
<dbReference type="InterPro" id="IPR027417">
    <property type="entry name" value="P-loop_NTPase"/>
</dbReference>
<keyword evidence="7" id="KW-1185">Reference proteome</keyword>
<keyword evidence="3" id="KW-0547">Nucleotide-binding</keyword>
<accession>A0A396S2D6</accession>
<dbReference type="Gene3D" id="3.40.50.300">
    <property type="entry name" value="P-loop containing nucleotide triphosphate hydrolases"/>
    <property type="match status" value="1"/>
</dbReference>
<dbReference type="PROSITE" id="PS00211">
    <property type="entry name" value="ABC_TRANSPORTER_1"/>
    <property type="match status" value="1"/>
</dbReference>
<dbReference type="Proteomes" id="UP000265745">
    <property type="component" value="Unassembled WGS sequence"/>
</dbReference>
<comment type="similarity">
    <text evidence="1">Belongs to the ABC transporter superfamily.</text>
</comment>
<name>A0A396S2D6_9PSED</name>
<reference evidence="6 7" key="1">
    <citation type="submission" date="2018-06" db="EMBL/GenBank/DDBJ databases">
        <title>Pseudomonas jilinensis sp. nov., isolated from the production water of Jilin Oilfield in China.</title>
        <authorList>
            <person name="Wang J."/>
        </authorList>
    </citation>
    <scope>NUCLEOTIDE SEQUENCE [LARGE SCALE GENOMIC DNA]</scope>
    <source>
        <strain evidence="6 7">JS15-10A1</strain>
    </source>
</reference>
<dbReference type="InterPro" id="IPR015860">
    <property type="entry name" value="ABC_transpr_TagH-like"/>
</dbReference>
<dbReference type="Pfam" id="PF00005">
    <property type="entry name" value="ABC_tran"/>
    <property type="match status" value="1"/>
</dbReference>
<dbReference type="InterPro" id="IPR017871">
    <property type="entry name" value="ABC_transporter-like_CS"/>
</dbReference>
<dbReference type="AlphaFoldDB" id="A0A396S2D6"/>
<dbReference type="SUPFAM" id="SSF63825">
    <property type="entry name" value="YWTD domain"/>
    <property type="match status" value="1"/>
</dbReference>
<gene>
    <name evidence="6" type="ORF">C2846_15315</name>
</gene>
<dbReference type="GO" id="GO:0005524">
    <property type="term" value="F:ATP binding"/>
    <property type="evidence" value="ECO:0007669"/>
    <property type="project" value="UniProtKB-KW"/>
</dbReference>
<keyword evidence="4" id="KW-0067">ATP-binding</keyword>
<dbReference type="OrthoDB" id="9778870at2"/>
<sequence length="679" mass="74370">MDHRGVSPGDSRRGDVRLAAVRRAVGAGAAAGAGGAAVSAAVQQSNREDALGVYVARFVLSLHSEFDNKSAIGVFDSEQGLQYLQIEDLSNSLSQPQLRGLCCVGNRLYVTTPSSLRIYTIEPSPVAGQAWFRLLREVVLPEWVLDKRPDAGLLAVHHATSKGRLLVACNALASIEEFDLEGEFLGRRHLWQIAPQHFQVPAKVSGKSGFGHIRGICENPAGELFLTVAFRNWSDTGSVIGYDSGELLLDQLETPHSGLFLDGRYFVLDVQRGSLLGLPLSAGGEALQAKATSQSFAARGLKINLRGLAGDGEGLYAGFFNFEKDEKKKVASQIVRFDPRSGAQDKLYLLPEVAGFRFPAPFYLSPFTADICRVVGDLPLLVDATRPQPCLTSPVVEVPRAELSPPVVAAPVVPTQEQAPVRKEQSLGKPVIEVIDVSLSYRRGVRLHTWLRQRQDRDFRALKGVSLTLREGEVLGIVGRNGSGKSTMGMLLAGILQPDLGSIQRHGRIQLLSLGIGFNNELSGRDNVFVNAALLGLSRRDVLQHLDEIIEFSEIGEFIDEPIRTYSAGMRSRLAFAIATVIQPDVLILDEVLSTGDDSFRRKAEARMREMKGKAKCVVMVSHSAGQIKKLCTRVVWLERGHLVLDGRPRQVMPEYEAFCQNPEKWLRRHPNISARLQG</sequence>
<dbReference type="InterPro" id="IPR050683">
    <property type="entry name" value="Bact_Polysacc_Export_ATP-bd"/>
</dbReference>
<dbReference type="GO" id="GO:0016020">
    <property type="term" value="C:membrane"/>
    <property type="evidence" value="ECO:0007669"/>
    <property type="project" value="InterPro"/>
</dbReference>
<dbReference type="GO" id="GO:0016887">
    <property type="term" value="F:ATP hydrolysis activity"/>
    <property type="evidence" value="ECO:0007669"/>
    <property type="project" value="InterPro"/>
</dbReference>
<proteinExistence type="inferred from homology"/>
<comment type="caution">
    <text evidence="6">The sequence shown here is derived from an EMBL/GenBank/DDBJ whole genome shotgun (WGS) entry which is preliminary data.</text>
</comment>
<dbReference type="InterPro" id="IPR003593">
    <property type="entry name" value="AAA+_ATPase"/>
</dbReference>
<dbReference type="EMBL" id="QJSA01000014">
    <property type="protein sequence ID" value="RHW20191.1"/>
    <property type="molecule type" value="Genomic_DNA"/>
</dbReference>
<dbReference type="SMART" id="SM00382">
    <property type="entry name" value="AAA"/>
    <property type="match status" value="1"/>
</dbReference>
<dbReference type="PROSITE" id="PS50893">
    <property type="entry name" value="ABC_TRANSPORTER_2"/>
    <property type="match status" value="1"/>
</dbReference>